<evidence type="ECO:0000313" key="1">
    <source>
        <dbReference type="EMBL" id="SIT43773.1"/>
    </source>
</evidence>
<organism evidence="1 2">
    <name type="scientific">Paraburkholderia ribeironis</name>
    <dbReference type="NCBI Taxonomy" id="1247936"/>
    <lineage>
        <taxon>Bacteria</taxon>
        <taxon>Pseudomonadati</taxon>
        <taxon>Pseudomonadota</taxon>
        <taxon>Betaproteobacteria</taxon>
        <taxon>Burkholderiales</taxon>
        <taxon>Burkholderiaceae</taxon>
        <taxon>Paraburkholderia</taxon>
    </lineage>
</organism>
<sequence length="349" mass="38169">MKRVLALLRSFDQKHWMTAAAIVALGTAIWMPDIVTTRHVFTYVVTFDITQSTNVPDVTLNGVPMSRLALARTAAHDALQRMPCGSRIGWSVFTGNRSLLLLSPIEVCAHYDVLQSSLDGIDGRMRWANASRIANGGLYSAVRQAERLGQGTAVVFITDGQEAPPRLAGDTSVLDVKRGAVNGWLIGMGGERPAPIPKSGADGRQSGYWRASDVVQTSAMPGAPIDPDSHEELSELREAYLKALANEIGFNYSRLSTPAALEAALLDPRMARPEPVATDMRWCPALVALVLLAWCFLPGLDWRRLVSDRLARESKATAPGGFWSLRAHKPHPVSDEQWVTTLVEERHRG</sequence>
<gene>
    <name evidence="1" type="ORF">BN2475_450045</name>
</gene>
<dbReference type="RefSeq" id="WP_174641994.1">
    <property type="nucleotide sequence ID" value="NZ_CYGX02000045.1"/>
</dbReference>
<evidence type="ECO:0000313" key="2">
    <source>
        <dbReference type="Proteomes" id="UP000187012"/>
    </source>
</evidence>
<dbReference type="AlphaFoldDB" id="A0A1N7S8X4"/>
<dbReference type="Proteomes" id="UP000187012">
    <property type="component" value="Unassembled WGS sequence"/>
</dbReference>
<dbReference type="EMBL" id="CYGX02000045">
    <property type="protein sequence ID" value="SIT43773.1"/>
    <property type="molecule type" value="Genomic_DNA"/>
</dbReference>
<dbReference type="Gene3D" id="3.40.50.410">
    <property type="entry name" value="von Willebrand factor, type A domain"/>
    <property type="match status" value="1"/>
</dbReference>
<dbReference type="InterPro" id="IPR036465">
    <property type="entry name" value="vWFA_dom_sf"/>
</dbReference>
<name>A0A1N7S8X4_9BURK</name>
<accession>A0A1N7S8X4</accession>
<keyword evidence="2" id="KW-1185">Reference proteome</keyword>
<protein>
    <submittedName>
        <fullName evidence="1">Putative MxaL-like protein</fullName>
    </submittedName>
</protein>
<dbReference type="STRING" id="1247936.BN2475_450045"/>
<proteinExistence type="predicted"/>
<reference evidence="1 2" key="1">
    <citation type="submission" date="2016-12" db="EMBL/GenBank/DDBJ databases">
        <authorList>
            <person name="Song W.-J."/>
            <person name="Kurnit D.M."/>
        </authorList>
    </citation>
    <scope>NUCLEOTIDE SEQUENCE [LARGE SCALE GENOMIC DNA]</scope>
    <source>
        <strain evidence="1 2">STM7296</strain>
    </source>
</reference>